<evidence type="ECO:0000313" key="2">
    <source>
        <dbReference type="Proteomes" id="UP001148629"/>
    </source>
</evidence>
<dbReference type="EMBL" id="JANRMS010004288">
    <property type="protein sequence ID" value="KAJ3510007.1"/>
    <property type="molecule type" value="Genomic_DNA"/>
</dbReference>
<comment type="caution">
    <text evidence="1">The sequence shown here is derived from an EMBL/GenBank/DDBJ whole genome shotgun (WGS) entry which is preliminary data.</text>
</comment>
<reference evidence="1" key="1">
    <citation type="submission" date="2022-08" db="EMBL/GenBank/DDBJ databases">
        <title>Genome Sequence of Fusarium decemcellulare.</title>
        <authorList>
            <person name="Buettner E."/>
        </authorList>
    </citation>
    <scope>NUCLEOTIDE SEQUENCE</scope>
    <source>
        <strain evidence="1">Babe19</strain>
    </source>
</reference>
<sequence>MPLEIVPQEIDKEMKYVYPNTPRVTASTSHTNRIVRAREWNLLPKAAIGTLLQDLGVPFWGANISHRSSVLRIKYATTKVLTYPNPNNGYDEALHAIGNLLQAPRIVADPDSKPHGEDTCVWWIAGEARPHCEDLPGEWPKKCSINTQKESIFSARQITITQNHEVTRHLPHLILRLWLTVINPGEIV</sequence>
<protein>
    <submittedName>
        <fullName evidence="1">Uncharacterized protein</fullName>
    </submittedName>
</protein>
<keyword evidence="2" id="KW-1185">Reference proteome</keyword>
<proteinExistence type="predicted"/>
<gene>
    <name evidence="1" type="ORF">NM208_g15592</name>
</gene>
<name>A0ACC1RF81_9HYPO</name>
<organism evidence="1 2">
    <name type="scientific">Fusarium decemcellulare</name>
    <dbReference type="NCBI Taxonomy" id="57161"/>
    <lineage>
        <taxon>Eukaryota</taxon>
        <taxon>Fungi</taxon>
        <taxon>Dikarya</taxon>
        <taxon>Ascomycota</taxon>
        <taxon>Pezizomycotina</taxon>
        <taxon>Sordariomycetes</taxon>
        <taxon>Hypocreomycetidae</taxon>
        <taxon>Hypocreales</taxon>
        <taxon>Nectriaceae</taxon>
        <taxon>Fusarium</taxon>
        <taxon>Fusarium decemcellulare species complex</taxon>
    </lineage>
</organism>
<dbReference type="Proteomes" id="UP001148629">
    <property type="component" value="Unassembled WGS sequence"/>
</dbReference>
<accession>A0ACC1RF81</accession>
<evidence type="ECO:0000313" key="1">
    <source>
        <dbReference type="EMBL" id="KAJ3510007.1"/>
    </source>
</evidence>